<dbReference type="RefSeq" id="WP_072886856.1">
    <property type="nucleotide sequence ID" value="NZ_FRAE01000008.1"/>
</dbReference>
<sequence>MKNIEILAPVGSFDALRAAVLNGADAVYLGGRNFSARALANNFDTEELKEAVKYAHIRDVKVYVTVNTLIKENEINNFLKYINFLYNIDIDALILQDVGMASFVKKHFPDFEIHASTQMVAHSLEDVKYLENLGFKRVVLARELTVEEIEYISKNSNVDIEVFVHGALCVCYSGQCLMSSMIGGRSGNRGRCAQPCRKVYELIDIEKNSKIDLNDKYLLSPRDLNTIEELDKIIKSGVLSLKIEGRMKRAEYVATVVSAYREVVDYYLKNKKLNVKKETLDDLYSIFNRKFTKGYILGEIGTGIMNPQKPNNTGLYIGKIIDIDKRKNKITLKLENKLKKGDGLSIGGGNVGRIIKRNNIIEEAYAGDIIQLDFKGEVRVGQEVYKTLDSELLDRARKTYENNIENKKIPIRGKIILKVDEYPVLLVKDDRDNKVKVIADKKVEKAIKVPISDEKIKNQVGKLGNTPYILENIIIEKDENISIPISILNEMRREAVRKLDNKRKNLNKRKAIKLDIEDKERIYRENKDIKISVKIRKIYQLKKILDLDIDIIYYEDINTLKEAMELCDKYNKKLVYSPTRILRNNQYNIIDKALDIGVNDFQVSNLGMLNKLKENNIYGDYFLNTFNSRTIKKFKNQGLNIVCLSPELNLNEIKETLKYTDVEAEALVYGRIPLMISEYCPMGVLIRDCSKDKRCGLCNQSKYGLKDEKGELFPIAQDMFCRSIIYNSKVLCMMDYLEEIYSVGVSIFRMDFTFEKEEIIQEIIKAYINIIKNDFKFNEEIKIYEKLKKEGITKGHYLRGVE</sequence>
<keyword evidence="2" id="KW-0645">Protease</keyword>
<dbReference type="InterPro" id="IPR001539">
    <property type="entry name" value="Peptidase_U32"/>
</dbReference>
<dbReference type="STRING" id="1123349.SAMN02744037_00447"/>
<accession>A0A1M6KR82</accession>
<keyword evidence="3" id="KW-1185">Reference proteome</keyword>
<dbReference type="Pfam" id="PF01136">
    <property type="entry name" value="Peptidase_U32"/>
    <property type="match status" value="2"/>
</dbReference>
<gene>
    <name evidence="2" type="ORF">SAMN02744037_00447</name>
</gene>
<feature type="domain" description="Peptidase U32 collagenase" evidence="1">
    <location>
        <begin position="384"/>
        <end position="503"/>
    </location>
</feature>
<keyword evidence="2" id="KW-0378">Hydrolase</keyword>
<dbReference type="GO" id="GO:0008233">
    <property type="term" value="F:peptidase activity"/>
    <property type="evidence" value="ECO:0007669"/>
    <property type="project" value="UniProtKB-KW"/>
</dbReference>
<dbReference type="OrthoDB" id="9807498at2"/>
<reference evidence="3" key="1">
    <citation type="submission" date="2016-11" db="EMBL/GenBank/DDBJ databases">
        <authorList>
            <person name="Varghese N."/>
            <person name="Submissions S."/>
        </authorList>
    </citation>
    <scope>NUCLEOTIDE SEQUENCE [LARGE SCALE GENOMIC DNA]</scope>
    <source>
        <strain evidence="3">DSM 15518</strain>
    </source>
</reference>
<organism evidence="2 3">
    <name type="scientific">Tepidibacter formicigenes DSM 15518</name>
    <dbReference type="NCBI Taxonomy" id="1123349"/>
    <lineage>
        <taxon>Bacteria</taxon>
        <taxon>Bacillati</taxon>
        <taxon>Bacillota</taxon>
        <taxon>Clostridia</taxon>
        <taxon>Peptostreptococcales</taxon>
        <taxon>Peptostreptococcaceae</taxon>
        <taxon>Tepidibacter</taxon>
    </lineage>
</organism>
<dbReference type="PROSITE" id="PS01276">
    <property type="entry name" value="PEPTIDASE_U32"/>
    <property type="match status" value="1"/>
</dbReference>
<dbReference type="EMBL" id="FRAE01000008">
    <property type="protein sequence ID" value="SHJ61426.1"/>
    <property type="molecule type" value="Genomic_DNA"/>
</dbReference>
<dbReference type="InterPro" id="IPR051454">
    <property type="entry name" value="RNA/ubiquinone_mod_enzymes"/>
</dbReference>
<evidence type="ECO:0000313" key="2">
    <source>
        <dbReference type="EMBL" id="SHJ61426.1"/>
    </source>
</evidence>
<proteinExistence type="predicted"/>
<evidence type="ECO:0000313" key="3">
    <source>
        <dbReference type="Proteomes" id="UP000242497"/>
    </source>
</evidence>
<evidence type="ECO:0000259" key="1">
    <source>
        <dbReference type="Pfam" id="PF12392"/>
    </source>
</evidence>
<dbReference type="PANTHER" id="PTHR30217">
    <property type="entry name" value="PEPTIDASE U32 FAMILY"/>
    <property type="match status" value="1"/>
</dbReference>
<dbReference type="Proteomes" id="UP000242497">
    <property type="component" value="Unassembled WGS sequence"/>
</dbReference>
<dbReference type="AlphaFoldDB" id="A0A1M6KR82"/>
<name>A0A1M6KR82_9FIRM</name>
<dbReference type="Pfam" id="PF12392">
    <property type="entry name" value="DUF3656"/>
    <property type="match status" value="1"/>
</dbReference>
<dbReference type="InterPro" id="IPR020988">
    <property type="entry name" value="Pept_U32_collagenase"/>
</dbReference>
<dbReference type="GO" id="GO:0006508">
    <property type="term" value="P:proteolysis"/>
    <property type="evidence" value="ECO:0007669"/>
    <property type="project" value="UniProtKB-KW"/>
</dbReference>
<dbReference type="PANTHER" id="PTHR30217:SF10">
    <property type="entry name" value="23S RRNA 5-HYDROXYCYTIDINE C2501 SYNTHASE"/>
    <property type="match status" value="1"/>
</dbReference>
<protein>
    <submittedName>
        <fullName evidence="2">Putative protease</fullName>
    </submittedName>
</protein>